<dbReference type="PANTHER" id="PTHR33794:SF1">
    <property type="entry name" value="BACILLOLYSIN"/>
    <property type="match status" value="1"/>
</dbReference>
<dbReference type="Pfam" id="PF02868">
    <property type="entry name" value="Peptidase_M4_C"/>
    <property type="match status" value="1"/>
</dbReference>
<keyword evidence="4" id="KW-0482">Metalloprotease</keyword>
<evidence type="ECO:0000259" key="6">
    <source>
        <dbReference type="Pfam" id="PF02868"/>
    </source>
</evidence>
<accession>A0AAU8FPX2</accession>
<dbReference type="GO" id="GO:0004222">
    <property type="term" value="F:metalloendopeptidase activity"/>
    <property type="evidence" value="ECO:0007669"/>
    <property type="project" value="InterPro"/>
</dbReference>
<evidence type="ECO:0000256" key="3">
    <source>
        <dbReference type="ARBA" id="ARBA00022833"/>
    </source>
</evidence>
<name>A0AAU8FPX2_9BACT</name>
<sequence>MKHFTIASCIIFICLVCHAGFAQTLYNPKNVDKTALSFFDGSQTFRALEYTVNQDPQSEKVYRLQTLPENGFPAIMLQGINQGTSVQFEDKLPYDDQYTDNQTPYLSTEAVQIFSGFQRVMQTFDQRFTWKGSDGTGTVPIDIRMKNQFETGSKGLTYYSGNANGGYFNFERNLNDNKPFQITIDALAHEMTHSIIRYKTGIYSKRDIECSEFIAINEGICNIFGVYIRNKINNSTPQNYQWIMAPEVLSLNFDIGNPKTYLLADTYHGQYYPDSCVGANPYKASGVASRWFYLLSVGFQGTGKNDLGYTYENLAGIGVEKAIQIIWNVIPDLKAYSNYSSLKTYTLNAAELLYGLNSAEYLAVEEAWCAVGVCDNNFPFFKIYPVNTASNVEPWPGVKINFSWDDDPRVKEVEVQMSRKYDFSDNPQIIKVSNFDKLFKPGGGVVYTGNAVGSFLPDETIFVRAKITEADANFCRGVNLLCQLYQQYTPTNALILSDKKSGILAWSSRCRVYRQCME</sequence>
<dbReference type="EMBL" id="CP159289">
    <property type="protein sequence ID" value="XCH25843.1"/>
    <property type="molecule type" value="Genomic_DNA"/>
</dbReference>
<keyword evidence="2" id="KW-0378">Hydrolase</keyword>
<evidence type="ECO:0000256" key="1">
    <source>
        <dbReference type="ARBA" id="ARBA00022670"/>
    </source>
</evidence>
<dbReference type="SUPFAM" id="SSF55486">
    <property type="entry name" value="Metalloproteases ('zincins'), catalytic domain"/>
    <property type="match status" value="1"/>
</dbReference>
<dbReference type="Gene3D" id="3.10.170.10">
    <property type="match status" value="1"/>
</dbReference>
<proteinExistence type="predicted"/>
<dbReference type="PANTHER" id="PTHR33794">
    <property type="entry name" value="BACILLOLYSIN"/>
    <property type="match status" value="1"/>
</dbReference>
<evidence type="ECO:0000313" key="7">
    <source>
        <dbReference type="EMBL" id="XCH25843.1"/>
    </source>
</evidence>
<protein>
    <submittedName>
        <fullName evidence="7">M4 family metallopeptidase</fullName>
    </submittedName>
</protein>
<dbReference type="AlphaFoldDB" id="A0AAU8FPX2"/>
<dbReference type="InterPro" id="IPR027268">
    <property type="entry name" value="Peptidase_M4/M1_CTD_sf"/>
</dbReference>
<dbReference type="RefSeq" id="WP_353721140.1">
    <property type="nucleotide sequence ID" value="NZ_CP159289.1"/>
</dbReference>
<dbReference type="InterPro" id="IPR050728">
    <property type="entry name" value="Zinc_Metalloprotease_M4"/>
</dbReference>
<dbReference type="Gene3D" id="1.10.390.10">
    <property type="entry name" value="Neutral Protease Domain 2"/>
    <property type="match status" value="1"/>
</dbReference>
<evidence type="ECO:0000256" key="4">
    <source>
        <dbReference type="ARBA" id="ARBA00023049"/>
    </source>
</evidence>
<dbReference type="InterPro" id="IPR001570">
    <property type="entry name" value="Peptidase_M4_C_domain"/>
</dbReference>
<gene>
    <name evidence="7" type="ORF">ABV298_05375</name>
</gene>
<organism evidence="7">
    <name type="scientific">Dyadobacter sp. 676</name>
    <dbReference type="NCBI Taxonomy" id="3088362"/>
    <lineage>
        <taxon>Bacteria</taxon>
        <taxon>Pseudomonadati</taxon>
        <taxon>Bacteroidota</taxon>
        <taxon>Cytophagia</taxon>
        <taxon>Cytophagales</taxon>
        <taxon>Spirosomataceae</taxon>
        <taxon>Dyadobacter</taxon>
    </lineage>
</organism>
<keyword evidence="5" id="KW-0732">Signal</keyword>
<feature type="domain" description="Peptidase M4 C-terminal" evidence="6">
    <location>
        <begin position="215"/>
        <end position="373"/>
    </location>
</feature>
<keyword evidence="1" id="KW-0645">Protease</keyword>
<feature type="signal peptide" evidence="5">
    <location>
        <begin position="1"/>
        <end position="19"/>
    </location>
</feature>
<feature type="chain" id="PRO_5043549258" evidence="5">
    <location>
        <begin position="20"/>
        <end position="518"/>
    </location>
</feature>
<evidence type="ECO:0000256" key="2">
    <source>
        <dbReference type="ARBA" id="ARBA00022801"/>
    </source>
</evidence>
<evidence type="ECO:0000256" key="5">
    <source>
        <dbReference type="SAM" id="SignalP"/>
    </source>
</evidence>
<reference evidence="7" key="1">
    <citation type="submission" date="2024-06" db="EMBL/GenBank/DDBJ databases">
        <title>Sequencing and assembly of the genome of Dyadobacter sp. strain 676, a symbiont of Cyamopsis tetragonoloba.</title>
        <authorList>
            <person name="Guro P."/>
            <person name="Sazanova A."/>
            <person name="Kuznetsova I."/>
            <person name="Belimov A."/>
            <person name="Safronova V."/>
        </authorList>
    </citation>
    <scope>NUCLEOTIDE SEQUENCE</scope>
    <source>
        <strain evidence="7">676</strain>
    </source>
</reference>
<dbReference type="GO" id="GO:0006508">
    <property type="term" value="P:proteolysis"/>
    <property type="evidence" value="ECO:0007669"/>
    <property type="project" value="UniProtKB-KW"/>
</dbReference>
<keyword evidence="3" id="KW-0862">Zinc</keyword>